<sequence length="87" mass="10007">MANVMRFTTYCVAEQMEPQYAATLSKSENYKYEVSTDDPDEVIVHGRARCDCDFASSMRLPCRHTIAYRQLSRSSVPVIPWCCTDEM</sequence>
<dbReference type="Proteomes" id="UP000688947">
    <property type="component" value="Unassembled WGS sequence"/>
</dbReference>
<organism evidence="3 4">
    <name type="scientific">Phytophthora cactorum</name>
    <dbReference type="NCBI Taxonomy" id="29920"/>
    <lineage>
        <taxon>Eukaryota</taxon>
        <taxon>Sar</taxon>
        <taxon>Stramenopiles</taxon>
        <taxon>Oomycota</taxon>
        <taxon>Peronosporomycetes</taxon>
        <taxon>Peronosporales</taxon>
        <taxon>Peronosporaceae</taxon>
        <taxon>Phytophthora</taxon>
    </lineage>
</organism>
<proteinExistence type="predicted"/>
<keyword evidence="1" id="KW-0479">Metal-binding</keyword>
<dbReference type="GO" id="GO:0008270">
    <property type="term" value="F:zinc ion binding"/>
    <property type="evidence" value="ECO:0007669"/>
    <property type="project" value="UniProtKB-KW"/>
</dbReference>
<keyword evidence="1" id="KW-0863">Zinc-finger</keyword>
<keyword evidence="1" id="KW-0862">Zinc</keyword>
<evidence type="ECO:0000313" key="4">
    <source>
        <dbReference type="Proteomes" id="UP000688947"/>
    </source>
</evidence>
<gene>
    <name evidence="3" type="ORF">JG687_00005444</name>
</gene>
<feature type="domain" description="SWIM-type" evidence="2">
    <location>
        <begin position="32"/>
        <end position="73"/>
    </location>
</feature>
<evidence type="ECO:0000313" key="3">
    <source>
        <dbReference type="EMBL" id="KAG6965398.1"/>
    </source>
</evidence>
<evidence type="ECO:0000256" key="1">
    <source>
        <dbReference type="PROSITE-ProRule" id="PRU00325"/>
    </source>
</evidence>
<accession>A0A8T1UM60</accession>
<dbReference type="InterPro" id="IPR007527">
    <property type="entry name" value="Znf_SWIM"/>
</dbReference>
<name>A0A8T1UM60_9STRA</name>
<reference evidence="3" key="1">
    <citation type="submission" date="2021-01" db="EMBL/GenBank/DDBJ databases">
        <title>Phytophthora aleatoria, a newly-described species from Pinus radiata is distinct from Phytophthora cactorum isolates based on comparative genomics.</title>
        <authorList>
            <person name="Mcdougal R."/>
            <person name="Panda P."/>
            <person name="Williams N."/>
            <person name="Studholme D.J."/>
        </authorList>
    </citation>
    <scope>NUCLEOTIDE SEQUENCE</scope>
    <source>
        <strain evidence="3">NZFS 3830</strain>
    </source>
</reference>
<dbReference type="AlphaFoldDB" id="A0A8T1UM60"/>
<dbReference type="EMBL" id="JAENGZ010000205">
    <property type="protein sequence ID" value="KAG6965398.1"/>
    <property type="molecule type" value="Genomic_DNA"/>
</dbReference>
<comment type="caution">
    <text evidence="3">The sequence shown here is derived from an EMBL/GenBank/DDBJ whole genome shotgun (WGS) entry which is preliminary data.</text>
</comment>
<evidence type="ECO:0000259" key="2">
    <source>
        <dbReference type="PROSITE" id="PS50966"/>
    </source>
</evidence>
<protein>
    <recommendedName>
        <fullName evidence="2">SWIM-type domain-containing protein</fullName>
    </recommendedName>
</protein>
<dbReference type="PROSITE" id="PS50966">
    <property type="entry name" value="ZF_SWIM"/>
    <property type="match status" value="1"/>
</dbReference>
<dbReference type="OrthoDB" id="96470at2759"/>